<name>A0A2J8JT56_PANTR</name>
<accession>A0A2J8JT56</accession>
<protein>
    <submittedName>
        <fullName evidence="1">PDPN isoform 7</fullName>
    </submittedName>
</protein>
<reference evidence="1 2" key="1">
    <citation type="submission" date="2017-12" db="EMBL/GenBank/DDBJ databases">
        <title>High-resolution comparative analysis of great ape genomes.</title>
        <authorList>
            <person name="Pollen A."/>
            <person name="Hastie A."/>
            <person name="Hormozdiari F."/>
            <person name="Dougherty M."/>
            <person name="Liu R."/>
            <person name="Chaisson M."/>
            <person name="Hoppe E."/>
            <person name="Hill C."/>
            <person name="Pang A."/>
            <person name="Hillier L."/>
            <person name="Baker C."/>
            <person name="Armstrong J."/>
            <person name="Shendure J."/>
            <person name="Paten B."/>
            <person name="Wilson R."/>
            <person name="Chao H."/>
            <person name="Schneider V."/>
            <person name="Ventura M."/>
            <person name="Kronenberg Z."/>
            <person name="Murali S."/>
            <person name="Gordon D."/>
            <person name="Cantsilieris S."/>
            <person name="Munson K."/>
            <person name="Nelson B."/>
            <person name="Raja A."/>
            <person name="Underwood J."/>
            <person name="Diekhans M."/>
            <person name="Fiddes I."/>
            <person name="Haussler D."/>
            <person name="Eichler E."/>
        </authorList>
    </citation>
    <scope>NUCLEOTIDE SEQUENCE [LARGE SCALE GENOMIC DNA]</scope>
    <source>
        <strain evidence="1">Yerkes chimp pedigree #C0471</strain>
    </source>
</reference>
<comment type="caution">
    <text evidence="1">The sequence shown here is derived from an EMBL/GenBank/DDBJ whole genome shotgun (WGS) entry which is preliminary data.</text>
</comment>
<dbReference type="Proteomes" id="UP000236370">
    <property type="component" value="Unassembled WGS sequence"/>
</dbReference>
<organism evidence="1 2">
    <name type="scientific">Pan troglodytes</name>
    <name type="common">Chimpanzee</name>
    <dbReference type="NCBI Taxonomy" id="9598"/>
    <lineage>
        <taxon>Eukaryota</taxon>
        <taxon>Metazoa</taxon>
        <taxon>Chordata</taxon>
        <taxon>Craniata</taxon>
        <taxon>Vertebrata</taxon>
        <taxon>Euteleostomi</taxon>
        <taxon>Mammalia</taxon>
        <taxon>Eutheria</taxon>
        <taxon>Euarchontoglires</taxon>
        <taxon>Primates</taxon>
        <taxon>Haplorrhini</taxon>
        <taxon>Catarrhini</taxon>
        <taxon>Hominidae</taxon>
        <taxon>Pan</taxon>
    </lineage>
</organism>
<sequence length="43" mass="5092">MPGAEDDVVTPGTSEDRYKSGLTTLRKWMETHRQQLRKMVWQQ</sequence>
<proteinExistence type="predicted"/>
<dbReference type="EMBL" id="NBAG03000427">
    <property type="protein sequence ID" value="PNI25939.1"/>
    <property type="molecule type" value="Genomic_DNA"/>
</dbReference>
<dbReference type="AlphaFoldDB" id="A0A2J8JT56"/>
<evidence type="ECO:0000313" key="2">
    <source>
        <dbReference type="Proteomes" id="UP000236370"/>
    </source>
</evidence>
<evidence type="ECO:0000313" key="1">
    <source>
        <dbReference type="EMBL" id="PNI25939.1"/>
    </source>
</evidence>
<gene>
    <name evidence="1" type="ORF">CK820_G0044788</name>
</gene>